<dbReference type="Gene3D" id="3.40.50.300">
    <property type="entry name" value="P-loop containing nucleotide triphosphate hydrolases"/>
    <property type="match status" value="1"/>
</dbReference>
<dbReference type="AlphaFoldDB" id="A0A3B0SNU0"/>
<feature type="domain" description="ABC transporter" evidence="4">
    <location>
        <begin position="6"/>
        <end position="247"/>
    </location>
</feature>
<dbReference type="InterPro" id="IPR017871">
    <property type="entry name" value="ABC_transporter-like_CS"/>
</dbReference>
<dbReference type="InterPro" id="IPR015854">
    <property type="entry name" value="ABC_transpr_LolD-like"/>
</dbReference>
<dbReference type="GO" id="GO:0022857">
    <property type="term" value="F:transmembrane transporter activity"/>
    <property type="evidence" value="ECO:0007669"/>
    <property type="project" value="TreeGrafter"/>
</dbReference>
<dbReference type="GO" id="GO:0005524">
    <property type="term" value="F:ATP binding"/>
    <property type="evidence" value="ECO:0007669"/>
    <property type="project" value="UniProtKB-KW"/>
</dbReference>
<dbReference type="SUPFAM" id="SSF52540">
    <property type="entry name" value="P-loop containing nucleoside triphosphate hydrolases"/>
    <property type="match status" value="1"/>
</dbReference>
<dbReference type="InterPro" id="IPR003439">
    <property type="entry name" value="ABC_transporter-like_ATP-bd"/>
</dbReference>
<keyword evidence="5" id="KW-0131">Cell cycle</keyword>
<evidence type="ECO:0000256" key="3">
    <source>
        <dbReference type="ARBA" id="ARBA00022840"/>
    </source>
</evidence>
<dbReference type="CDD" id="cd03255">
    <property type="entry name" value="ABC_MJ0796_LolCDE_FtsE"/>
    <property type="match status" value="1"/>
</dbReference>
<protein>
    <submittedName>
        <fullName evidence="5">Cell division transporter, ATP-binding protein FtsE (TC 3.A.5.1.1)</fullName>
    </submittedName>
</protein>
<dbReference type="PANTHER" id="PTHR24220:SF685">
    <property type="entry name" value="ABC TRANSPORTER RELATED"/>
    <property type="match status" value="1"/>
</dbReference>
<evidence type="ECO:0000313" key="5">
    <source>
        <dbReference type="EMBL" id="VAW06110.1"/>
    </source>
</evidence>
<dbReference type="PANTHER" id="PTHR24220">
    <property type="entry name" value="IMPORT ATP-BINDING PROTEIN"/>
    <property type="match status" value="1"/>
</dbReference>
<keyword evidence="2" id="KW-0547">Nucleotide-binding</keyword>
<evidence type="ECO:0000256" key="2">
    <source>
        <dbReference type="ARBA" id="ARBA00022741"/>
    </source>
</evidence>
<accession>A0A3B0SNU0</accession>
<dbReference type="EMBL" id="UOEK01000337">
    <property type="protein sequence ID" value="VAW06110.1"/>
    <property type="molecule type" value="Genomic_DNA"/>
</dbReference>
<dbReference type="SMART" id="SM00382">
    <property type="entry name" value="AAA"/>
    <property type="match status" value="1"/>
</dbReference>
<name>A0A3B0SNU0_9ZZZZ</name>
<dbReference type="PROSITE" id="PS00211">
    <property type="entry name" value="ABC_TRANSPORTER_1"/>
    <property type="match status" value="1"/>
</dbReference>
<dbReference type="InterPro" id="IPR003593">
    <property type="entry name" value="AAA+_ATPase"/>
</dbReference>
<gene>
    <name evidence="5" type="ORF">MNBD_ACTINO02-221</name>
</gene>
<dbReference type="GO" id="GO:0016887">
    <property type="term" value="F:ATP hydrolysis activity"/>
    <property type="evidence" value="ECO:0007669"/>
    <property type="project" value="InterPro"/>
</dbReference>
<dbReference type="PROSITE" id="PS50893">
    <property type="entry name" value="ABC_TRANSPORTER_2"/>
    <property type="match status" value="1"/>
</dbReference>
<proteinExistence type="predicted"/>
<evidence type="ECO:0000259" key="4">
    <source>
        <dbReference type="PROSITE" id="PS50893"/>
    </source>
</evidence>
<dbReference type="GO" id="GO:0051301">
    <property type="term" value="P:cell division"/>
    <property type="evidence" value="ECO:0007669"/>
    <property type="project" value="UniProtKB-KW"/>
</dbReference>
<dbReference type="InterPro" id="IPR017911">
    <property type="entry name" value="MacB-like_ATP-bd"/>
</dbReference>
<evidence type="ECO:0000256" key="1">
    <source>
        <dbReference type="ARBA" id="ARBA00022448"/>
    </source>
</evidence>
<dbReference type="Pfam" id="PF00005">
    <property type="entry name" value="ABC_tran"/>
    <property type="match status" value="1"/>
</dbReference>
<dbReference type="GO" id="GO:0005886">
    <property type="term" value="C:plasma membrane"/>
    <property type="evidence" value="ECO:0007669"/>
    <property type="project" value="TreeGrafter"/>
</dbReference>
<organism evidence="5">
    <name type="scientific">hydrothermal vent metagenome</name>
    <dbReference type="NCBI Taxonomy" id="652676"/>
    <lineage>
        <taxon>unclassified sequences</taxon>
        <taxon>metagenomes</taxon>
        <taxon>ecological metagenomes</taxon>
    </lineage>
</organism>
<sequence>MTGAMVECVDLIKIHKQGVLEVVALHGLNFSMEEGEFVSVVGASGAGKSTLLRVLAGLEQPSAGTVSVDGVELSGIDRRDLTNYYRRNVGFLWQDFHRNLLPYLNVRANVELPMLLAGVGARQRKARAMALLEAVGLRNLAFAKVGTMSGGEQQRLAMCVALAMQPKLLLADEPTGELDTHTSIGIYELLRGMCERDGLTVLVVTHDVALATRTDRVVRLADGRLVTTQGGADEAVVQVASDGSVQLPREMLRAAGIGTTTRAKRTDDGILIRPMDSHDA</sequence>
<reference evidence="5" key="1">
    <citation type="submission" date="2018-06" db="EMBL/GenBank/DDBJ databases">
        <authorList>
            <person name="Zhirakovskaya E."/>
        </authorList>
    </citation>
    <scope>NUCLEOTIDE SEQUENCE</scope>
</reference>
<dbReference type="InterPro" id="IPR027417">
    <property type="entry name" value="P-loop_NTPase"/>
</dbReference>
<keyword evidence="1" id="KW-0813">Transport</keyword>
<keyword evidence="5" id="KW-0132">Cell division</keyword>
<keyword evidence="3 5" id="KW-0067">ATP-binding</keyword>